<dbReference type="EMBL" id="CP051204">
    <property type="protein sequence ID" value="QJB38690.1"/>
    <property type="molecule type" value="Genomic_DNA"/>
</dbReference>
<keyword evidence="4" id="KW-1185">Reference proteome</keyword>
<reference evidence="3 4" key="1">
    <citation type="submission" date="2020-04" db="EMBL/GenBank/DDBJ databases">
        <authorList>
            <person name="Kittiwongwattana C."/>
        </authorList>
    </citation>
    <scope>NUCLEOTIDE SEQUENCE [LARGE SCALE GENOMIC DNA]</scope>
    <source>
        <strain evidence="2 4">1303</strain>
        <strain evidence="3">1310</strain>
    </source>
</reference>
<dbReference type="InterPro" id="IPR032710">
    <property type="entry name" value="NTF2-like_dom_sf"/>
</dbReference>
<reference evidence="1" key="2">
    <citation type="submission" date="2020-09" db="EMBL/GenBank/DDBJ databases">
        <authorList>
            <person name="Kittiwongwattana C."/>
        </authorList>
    </citation>
    <scope>NUCLEOTIDE SEQUENCE</scope>
    <source>
        <strain evidence="1">1310</strain>
    </source>
</reference>
<name>A0AAE6ZFW5_9BACT</name>
<evidence type="ECO:0000313" key="2">
    <source>
        <dbReference type="EMBL" id="QJB38690.1"/>
    </source>
</evidence>
<dbReference type="SUPFAM" id="SSF54427">
    <property type="entry name" value="NTF2-like"/>
    <property type="match status" value="1"/>
</dbReference>
<dbReference type="EMBL" id="CP051205">
    <property type="protein sequence ID" value="QJB32228.1"/>
    <property type="molecule type" value="Genomic_DNA"/>
</dbReference>
<dbReference type="KEGG" id="coy:HF329_13195"/>
<accession>A0AAE6ZFW5</accession>
<evidence type="ECO:0000313" key="4">
    <source>
        <dbReference type="Proteomes" id="UP000503144"/>
    </source>
</evidence>
<sequence>MDNLSKAKEEVIRFHEKIAAWFRGEAQAGTAGTTELLRNFSPDFRMVGPGGNRVTLEELAAFMPGALGKFPEMRIAVKDIEGYATSYHVLLTYTEIQTFADSENTRHSSAVFIRDGDRMLWLDLWERF</sequence>
<dbReference type="Proteomes" id="UP000503144">
    <property type="component" value="Chromosome"/>
</dbReference>
<gene>
    <name evidence="2" type="ORF">HF324_12770</name>
    <name evidence="1" type="ORF">HF329_13195</name>
</gene>
<organism evidence="1 3">
    <name type="scientific">Chitinophaga oryzae</name>
    <dbReference type="NCBI Taxonomy" id="2725414"/>
    <lineage>
        <taxon>Bacteria</taxon>
        <taxon>Pseudomonadati</taxon>
        <taxon>Bacteroidota</taxon>
        <taxon>Chitinophagia</taxon>
        <taxon>Chitinophagales</taxon>
        <taxon>Chitinophagaceae</taxon>
        <taxon>Chitinophaga</taxon>
    </lineage>
</organism>
<proteinExistence type="predicted"/>
<dbReference type="Gene3D" id="3.10.450.50">
    <property type="match status" value="1"/>
</dbReference>
<dbReference type="AlphaFoldDB" id="A0AAE6ZFW5"/>
<evidence type="ECO:0000313" key="3">
    <source>
        <dbReference type="Proteomes" id="UP000502421"/>
    </source>
</evidence>
<dbReference type="Proteomes" id="UP000502421">
    <property type="component" value="Chromosome"/>
</dbReference>
<dbReference type="RefSeq" id="WP_168804478.1">
    <property type="nucleotide sequence ID" value="NZ_CP051204.2"/>
</dbReference>
<protein>
    <submittedName>
        <fullName evidence="1">DUF4440 domain-containing protein</fullName>
    </submittedName>
</protein>
<evidence type="ECO:0000313" key="1">
    <source>
        <dbReference type="EMBL" id="QJB32228.1"/>
    </source>
</evidence>